<feature type="transmembrane region" description="Helical" evidence="1">
    <location>
        <begin position="20"/>
        <end position="41"/>
    </location>
</feature>
<evidence type="ECO:0000313" key="3">
    <source>
        <dbReference type="Proteomes" id="UP000475862"/>
    </source>
</evidence>
<keyword evidence="1" id="KW-0812">Transmembrane</keyword>
<gene>
    <name evidence="2" type="ORF">AGLY_003907</name>
</gene>
<dbReference type="EMBL" id="VYZN01000013">
    <property type="protein sequence ID" value="KAE9540662.1"/>
    <property type="molecule type" value="Genomic_DNA"/>
</dbReference>
<comment type="caution">
    <text evidence="2">The sequence shown here is derived from an EMBL/GenBank/DDBJ whole genome shotgun (WGS) entry which is preliminary data.</text>
</comment>
<name>A0A6G0TWK6_APHGL</name>
<accession>A0A6G0TWK6</accession>
<evidence type="ECO:0000313" key="2">
    <source>
        <dbReference type="EMBL" id="KAE9540662.1"/>
    </source>
</evidence>
<sequence length="240" mass="26585">MSYITLNYLLNNLNYKYFKYLVLFFFYYCTLFNEITIFVVYRKKLIKNYNKKNVMIALLNIQSSQSPSVSSSPSASLSDSRFGGNIDEAIRYITPSKLLSFCLLLPEIPCLRIANFLCKSAINPSPVDIISLLVFLSTTELDNSLSSAGFMTSCSVCIKFSVIISLFLISSNSSKLGRFTTLDGLLTIGMPLFSSSFLKHSTSPAIPGRSGKSAGTSIVGTSSYSGVIRLDLSFESYLYF</sequence>
<evidence type="ECO:0000256" key="1">
    <source>
        <dbReference type="SAM" id="Phobius"/>
    </source>
</evidence>
<keyword evidence="3" id="KW-1185">Reference proteome</keyword>
<keyword evidence="1" id="KW-1133">Transmembrane helix</keyword>
<keyword evidence="1" id="KW-0472">Membrane</keyword>
<proteinExistence type="predicted"/>
<organism evidence="2 3">
    <name type="scientific">Aphis glycines</name>
    <name type="common">Soybean aphid</name>
    <dbReference type="NCBI Taxonomy" id="307491"/>
    <lineage>
        <taxon>Eukaryota</taxon>
        <taxon>Metazoa</taxon>
        <taxon>Ecdysozoa</taxon>
        <taxon>Arthropoda</taxon>
        <taxon>Hexapoda</taxon>
        <taxon>Insecta</taxon>
        <taxon>Pterygota</taxon>
        <taxon>Neoptera</taxon>
        <taxon>Paraneoptera</taxon>
        <taxon>Hemiptera</taxon>
        <taxon>Sternorrhyncha</taxon>
        <taxon>Aphidomorpha</taxon>
        <taxon>Aphidoidea</taxon>
        <taxon>Aphididae</taxon>
        <taxon>Aphidini</taxon>
        <taxon>Aphis</taxon>
        <taxon>Aphis</taxon>
    </lineage>
</organism>
<dbReference type="AlphaFoldDB" id="A0A6G0TWK6"/>
<dbReference type="Proteomes" id="UP000475862">
    <property type="component" value="Unassembled WGS sequence"/>
</dbReference>
<protein>
    <submittedName>
        <fullName evidence="2">Uncharacterized protein</fullName>
    </submittedName>
</protein>
<reference evidence="2 3" key="1">
    <citation type="submission" date="2019-08" db="EMBL/GenBank/DDBJ databases">
        <title>The genome of the soybean aphid Biotype 1, its phylome, world population structure and adaptation to the North American continent.</title>
        <authorList>
            <person name="Giordano R."/>
            <person name="Donthu R.K."/>
            <person name="Hernandez A.G."/>
            <person name="Wright C.L."/>
            <person name="Zimin A.V."/>
        </authorList>
    </citation>
    <scope>NUCLEOTIDE SEQUENCE [LARGE SCALE GENOMIC DNA]</scope>
    <source>
        <tissue evidence="2">Whole aphids</tissue>
    </source>
</reference>